<dbReference type="SUPFAM" id="SSF47336">
    <property type="entry name" value="ACP-like"/>
    <property type="match status" value="1"/>
</dbReference>
<proteinExistence type="predicted"/>
<dbReference type="Gene3D" id="1.10.1200.10">
    <property type="entry name" value="ACP-like"/>
    <property type="match status" value="1"/>
</dbReference>
<dbReference type="InterPro" id="IPR009081">
    <property type="entry name" value="PP-bd_ACP"/>
</dbReference>
<accession>A0ABS2GTV8</accession>
<evidence type="ECO:0000259" key="1">
    <source>
        <dbReference type="PROSITE" id="PS50075"/>
    </source>
</evidence>
<feature type="domain" description="Carrier" evidence="1">
    <location>
        <begin position="3"/>
        <end position="86"/>
    </location>
</feature>
<dbReference type="Proteomes" id="UP000777002">
    <property type="component" value="Unassembled WGS sequence"/>
</dbReference>
<protein>
    <submittedName>
        <fullName evidence="2">Acyl carrier protein</fullName>
    </submittedName>
</protein>
<dbReference type="Pfam" id="PF00550">
    <property type="entry name" value="PP-binding"/>
    <property type="match status" value="1"/>
</dbReference>
<gene>
    <name evidence="2" type="ORF">H5985_05970</name>
</gene>
<dbReference type="InterPro" id="IPR036736">
    <property type="entry name" value="ACP-like_sf"/>
</dbReference>
<comment type="caution">
    <text evidence="2">The sequence shown here is derived from an EMBL/GenBank/DDBJ whole genome shotgun (WGS) entry which is preliminary data.</text>
</comment>
<keyword evidence="3" id="KW-1185">Reference proteome</keyword>
<reference evidence="2 3" key="1">
    <citation type="journal article" date="2021" name="Sci. Rep.">
        <title>The distribution of antibiotic resistance genes in chicken gut microbiota commensals.</title>
        <authorList>
            <person name="Juricova H."/>
            <person name="Matiasovicova J."/>
            <person name="Kubasova T."/>
            <person name="Cejkova D."/>
            <person name="Rychlik I."/>
        </authorList>
    </citation>
    <scope>NUCLEOTIDE SEQUENCE [LARGE SCALE GENOMIC DNA]</scope>
    <source>
        <strain evidence="2 3">An562</strain>
    </source>
</reference>
<evidence type="ECO:0000313" key="3">
    <source>
        <dbReference type="Proteomes" id="UP000777002"/>
    </source>
</evidence>
<sequence length="88" mass="9667">MSDALKQELKSLIIQSLNLEDLTVDDIEDDIPLFSEEGLGLDSVDGLELGLALKKKYGISLSAEAAETQQYFSTINSLAQCVETFRVK</sequence>
<dbReference type="EMBL" id="JACJKX010000009">
    <property type="protein sequence ID" value="MBM6928814.1"/>
    <property type="molecule type" value="Genomic_DNA"/>
</dbReference>
<evidence type="ECO:0000313" key="2">
    <source>
        <dbReference type="EMBL" id="MBM6928814.1"/>
    </source>
</evidence>
<name>A0ABS2GTV8_9BURK</name>
<dbReference type="NCBIfam" id="NF006617">
    <property type="entry name" value="PRK09184.1"/>
    <property type="match status" value="1"/>
</dbReference>
<organism evidence="2 3">
    <name type="scientific">Parasutterella secunda</name>
    <dbReference type="NCBI Taxonomy" id="626947"/>
    <lineage>
        <taxon>Bacteria</taxon>
        <taxon>Pseudomonadati</taxon>
        <taxon>Pseudomonadota</taxon>
        <taxon>Betaproteobacteria</taxon>
        <taxon>Burkholderiales</taxon>
        <taxon>Sutterellaceae</taxon>
        <taxon>Parasutterella</taxon>
    </lineage>
</organism>
<dbReference type="PROSITE" id="PS50075">
    <property type="entry name" value="CARRIER"/>
    <property type="match status" value="1"/>
</dbReference>
<dbReference type="RefSeq" id="WP_205050403.1">
    <property type="nucleotide sequence ID" value="NZ_JACJKX010000009.1"/>
</dbReference>